<dbReference type="SMART" id="SM00086">
    <property type="entry name" value="PAC"/>
    <property type="match status" value="2"/>
</dbReference>
<dbReference type="PRINTS" id="PR00344">
    <property type="entry name" value="BCTRLSENSOR"/>
</dbReference>
<dbReference type="SUPFAM" id="SSF47384">
    <property type="entry name" value="Homodimeric domain of signal transducing histidine kinase"/>
    <property type="match status" value="1"/>
</dbReference>
<dbReference type="SMART" id="SM00388">
    <property type="entry name" value="HisKA"/>
    <property type="match status" value="1"/>
</dbReference>
<keyword evidence="3 8" id="KW-0597">Phosphoprotein</keyword>
<keyword evidence="15" id="KW-1185">Reference proteome</keyword>
<dbReference type="InterPro" id="IPR001789">
    <property type="entry name" value="Sig_transdc_resp-reg_receiver"/>
</dbReference>
<feature type="domain" description="PAC" evidence="12">
    <location>
        <begin position="98"/>
        <end position="150"/>
    </location>
</feature>
<dbReference type="InterPro" id="IPR011006">
    <property type="entry name" value="CheY-like_superfamily"/>
</dbReference>
<dbReference type="InterPro" id="IPR000014">
    <property type="entry name" value="PAS"/>
</dbReference>
<dbReference type="CDD" id="cd17546">
    <property type="entry name" value="REC_hyHK_CKI1_RcsC-like"/>
    <property type="match status" value="1"/>
</dbReference>
<dbReference type="InterPro" id="IPR004358">
    <property type="entry name" value="Sig_transdc_His_kin-like_C"/>
</dbReference>
<feature type="modified residue" description="4-aspartylphosphate" evidence="8">
    <location>
        <position position="734"/>
    </location>
</feature>
<dbReference type="Gene3D" id="2.10.70.100">
    <property type="match status" value="1"/>
</dbReference>
<evidence type="ECO:0000256" key="3">
    <source>
        <dbReference type="ARBA" id="ARBA00022553"/>
    </source>
</evidence>
<dbReference type="SMART" id="SM00387">
    <property type="entry name" value="HATPase_c"/>
    <property type="match status" value="1"/>
</dbReference>
<comment type="function">
    <text evidence="5">Member of the two-component regulatory system BvgS/BvgA. Phosphorylates BvgA via a four-step phosphorelay in response to environmental signals.</text>
</comment>
<dbReference type="SMART" id="SM00091">
    <property type="entry name" value="PAS"/>
    <property type="match status" value="1"/>
</dbReference>
<evidence type="ECO:0000256" key="4">
    <source>
        <dbReference type="ARBA" id="ARBA00023012"/>
    </source>
</evidence>
<dbReference type="CDD" id="cd16922">
    <property type="entry name" value="HATPase_EvgS-ArcB-TorS-like"/>
    <property type="match status" value="1"/>
</dbReference>
<dbReference type="KEGG" id="nba:CUN60_12620"/>
<feature type="domain" description="Histidine kinase" evidence="9">
    <location>
        <begin position="295"/>
        <end position="517"/>
    </location>
</feature>
<dbReference type="CDD" id="cd00082">
    <property type="entry name" value="HisKA"/>
    <property type="match status" value="1"/>
</dbReference>
<dbReference type="Gene3D" id="3.40.50.2300">
    <property type="match status" value="2"/>
</dbReference>
<dbReference type="Pfam" id="PF13426">
    <property type="entry name" value="PAS_9"/>
    <property type="match status" value="1"/>
</dbReference>
<sequence length="935" mass="104366">MRINKVNVIPEIGEILNSTNYAIISTDINGVIQIFNHGAEQLLGYTAKEMIGINSLTIFHDSTEIEQKASELSRESICRINPGFEVFIHKSRMTSAPDIGQWTWIGKDANRIKVELTITTLRGADGQITGYLGIAKDITKFVELDDKLKHSEKLLAETAKLVLVGSWEYDVGRDTVYWGEYTAQMHETPAGFQPSVTDGVSFYKEGESRDKIIRLFGNAIENGIPFDDEFIIVTYLGNEKWVRCKGFPEMQNGKCYRVYGVLQDITERKSYETKLIQAKAEAEAASIAKSAFVANMSHEIRTPLNAVIGLSQLLLQTRLDYIQSGYLQKITASSKLLLGIINDILDYSKIESGKLELEQQPFNLHELIHQIVTVFSVTNGNLDKLEFYVRMHDDIPTELLGDSLRLTQVINNLLSNAIKFTEKGYIELKLNLLESGDDLALIEFSIKDTGIGISEEQLSRLFKPFTQSDSSITRKYGGTGLGLVISSKILAEMGSQLKVDSKLNHGSVFYFQLRLPIVRHIQQESNSQALSVGHGKRILIVDDQELARDILREILLKNGYEVIEADSAENAIAKILVESENQGFDFILMDWRMPGMNGLDAINKIRKLAAGGLIKGQIPSVLIVSAYSSEEINLGNNEQITLLQKPVLPHMLLQSMEDALKGVYSYNEYTSVNTAITDFSTLRILIAEDNEINQEVVTAMLVRVGAQITIANNGQEVVNFIIEQNEIFDLILMDLQMPIMSGYDAAKLIHAANPKLPIIALTATVMAEDKANMFASGMCDHIAKPIDMQELYTKIAHWCYQEGDAIVIPNLDSILGIDWGSIERTFANNHELLAKLFSKLLQQIEQYILLCGESELRSIDELFRASHSLRGACANLYVTGLANFFAKLELSIKNGKTPNDSEILKLEQLSNGLQHELRVHGLNIFVSGVESHESI</sequence>
<evidence type="ECO:0000259" key="9">
    <source>
        <dbReference type="PROSITE" id="PS50109"/>
    </source>
</evidence>
<dbReference type="InterPro" id="IPR008207">
    <property type="entry name" value="Sig_transdc_His_kin_Hpt_dom"/>
</dbReference>
<keyword evidence="4" id="KW-0902">Two-component regulatory system</keyword>
<dbReference type="GO" id="GO:0000155">
    <property type="term" value="F:phosphorelay sensor kinase activity"/>
    <property type="evidence" value="ECO:0007669"/>
    <property type="project" value="InterPro"/>
</dbReference>
<dbReference type="CDD" id="cd00088">
    <property type="entry name" value="HPT"/>
    <property type="match status" value="1"/>
</dbReference>
<evidence type="ECO:0000256" key="2">
    <source>
        <dbReference type="ARBA" id="ARBA00012438"/>
    </source>
</evidence>
<dbReference type="EMBL" id="CP024847">
    <property type="protein sequence ID" value="AUR53096.1"/>
    <property type="molecule type" value="Genomic_DNA"/>
</dbReference>
<evidence type="ECO:0000259" key="11">
    <source>
        <dbReference type="PROSITE" id="PS50112"/>
    </source>
</evidence>
<evidence type="ECO:0000256" key="7">
    <source>
        <dbReference type="PROSITE-ProRule" id="PRU00110"/>
    </source>
</evidence>
<dbReference type="InterPro" id="IPR000700">
    <property type="entry name" value="PAS-assoc_C"/>
</dbReference>
<evidence type="ECO:0000259" key="13">
    <source>
        <dbReference type="PROSITE" id="PS50894"/>
    </source>
</evidence>
<dbReference type="PANTHER" id="PTHR45339:SF5">
    <property type="entry name" value="HISTIDINE KINASE"/>
    <property type="match status" value="1"/>
</dbReference>
<dbReference type="InterPro" id="IPR003594">
    <property type="entry name" value="HATPase_dom"/>
</dbReference>
<organism evidence="14 15">
    <name type="scientific">Aquella oligotrophica</name>
    <dbReference type="NCBI Taxonomy" id="2067065"/>
    <lineage>
        <taxon>Bacteria</taxon>
        <taxon>Pseudomonadati</taxon>
        <taxon>Pseudomonadota</taxon>
        <taxon>Betaproteobacteria</taxon>
        <taxon>Neisseriales</taxon>
        <taxon>Neisseriaceae</taxon>
        <taxon>Aquella</taxon>
    </lineage>
</organism>
<dbReference type="EC" id="2.7.13.3" evidence="2"/>
<dbReference type="GO" id="GO:0006355">
    <property type="term" value="P:regulation of DNA-templated transcription"/>
    <property type="evidence" value="ECO:0007669"/>
    <property type="project" value="InterPro"/>
</dbReference>
<gene>
    <name evidence="14" type="ORF">CUN60_12620</name>
</gene>
<dbReference type="PROSITE" id="PS50109">
    <property type="entry name" value="HIS_KIN"/>
    <property type="match status" value="1"/>
</dbReference>
<evidence type="ECO:0000313" key="14">
    <source>
        <dbReference type="EMBL" id="AUR53096.1"/>
    </source>
</evidence>
<dbReference type="Gene3D" id="3.30.450.20">
    <property type="entry name" value="PAS domain"/>
    <property type="match status" value="2"/>
</dbReference>
<comment type="catalytic activity">
    <reaction evidence="1">
        <text>ATP + protein L-histidine = ADP + protein N-phospho-L-histidine.</text>
        <dbReference type="EC" id="2.7.13.3"/>
    </reaction>
</comment>
<evidence type="ECO:0000256" key="6">
    <source>
        <dbReference type="ARBA" id="ARBA00070152"/>
    </source>
</evidence>
<dbReference type="Pfam" id="PF01627">
    <property type="entry name" value="Hpt"/>
    <property type="match status" value="1"/>
</dbReference>
<dbReference type="Pfam" id="PF00512">
    <property type="entry name" value="HisKA"/>
    <property type="match status" value="1"/>
</dbReference>
<dbReference type="Pfam" id="PF00072">
    <property type="entry name" value="Response_reg"/>
    <property type="match status" value="2"/>
</dbReference>
<dbReference type="PANTHER" id="PTHR45339">
    <property type="entry name" value="HYBRID SIGNAL TRANSDUCTION HISTIDINE KINASE J"/>
    <property type="match status" value="1"/>
</dbReference>
<dbReference type="Gene3D" id="1.10.287.130">
    <property type="match status" value="1"/>
</dbReference>
<reference evidence="15" key="1">
    <citation type="submission" date="2017-11" db="EMBL/GenBank/DDBJ databases">
        <authorList>
            <person name="Chan K.G."/>
            <person name="Lee L.S."/>
        </authorList>
    </citation>
    <scope>NUCLEOTIDE SEQUENCE [LARGE SCALE GENOMIC DNA]</scope>
    <source>
        <strain evidence="15">DSM 100970</strain>
    </source>
</reference>
<dbReference type="InterPro" id="IPR013767">
    <property type="entry name" value="PAS_fold"/>
</dbReference>
<evidence type="ECO:0000256" key="8">
    <source>
        <dbReference type="PROSITE-ProRule" id="PRU00169"/>
    </source>
</evidence>
<feature type="modified residue" description="4-aspartylphosphate" evidence="8">
    <location>
        <position position="590"/>
    </location>
</feature>
<evidence type="ECO:0000256" key="1">
    <source>
        <dbReference type="ARBA" id="ARBA00000085"/>
    </source>
</evidence>
<protein>
    <recommendedName>
        <fullName evidence="6">Virulence sensor protein BvgS</fullName>
        <ecNumber evidence="2">2.7.13.3</ecNumber>
    </recommendedName>
</protein>
<evidence type="ECO:0000313" key="15">
    <source>
        <dbReference type="Proteomes" id="UP000236655"/>
    </source>
</evidence>
<feature type="modified residue" description="Phosphohistidine" evidence="7">
    <location>
        <position position="867"/>
    </location>
</feature>
<dbReference type="SUPFAM" id="SSF55874">
    <property type="entry name" value="ATPase domain of HSP90 chaperone/DNA topoisomerase II/histidine kinase"/>
    <property type="match status" value="1"/>
</dbReference>
<dbReference type="InterPro" id="IPR001610">
    <property type="entry name" value="PAC"/>
</dbReference>
<dbReference type="Gene3D" id="3.30.565.10">
    <property type="entry name" value="Histidine kinase-like ATPase, C-terminal domain"/>
    <property type="match status" value="1"/>
</dbReference>
<dbReference type="SUPFAM" id="SSF52172">
    <property type="entry name" value="CheY-like"/>
    <property type="match status" value="2"/>
</dbReference>
<dbReference type="PROSITE" id="PS50113">
    <property type="entry name" value="PAC"/>
    <property type="match status" value="1"/>
</dbReference>
<dbReference type="InterPro" id="IPR036641">
    <property type="entry name" value="HPT_dom_sf"/>
</dbReference>
<evidence type="ECO:0000259" key="10">
    <source>
        <dbReference type="PROSITE" id="PS50110"/>
    </source>
</evidence>
<dbReference type="InterPro" id="IPR036097">
    <property type="entry name" value="HisK_dim/P_sf"/>
</dbReference>
<dbReference type="GO" id="GO:0005524">
    <property type="term" value="F:ATP binding"/>
    <property type="evidence" value="ECO:0007669"/>
    <property type="project" value="UniProtKB-KW"/>
</dbReference>
<dbReference type="InterPro" id="IPR035965">
    <property type="entry name" value="PAS-like_dom_sf"/>
</dbReference>
<accession>A0A2I7N9H3</accession>
<evidence type="ECO:0000259" key="12">
    <source>
        <dbReference type="PROSITE" id="PS50113"/>
    </source>
</evidence>
<evidence type="ECO:0000256" key="5">
    <source>
        <dbReference type="ARBA" id="ARBA00058004"/>
    </source>
</evidence>
<dbReference type="InterPro" id="IPR003661">
    <property type="entry name" value="HisK_dim/P_dom"/>
</dbReference>
<dbReference type="NCBIfam" id="TIGR00229">
    <property type="entry name" value="sensory_box"/>
    <property type="match status" value="1"/>
</dbReference>
<dbReference type="SUPFAM" id="SSF47226">
    <property type="entry name" value="Histidine-containing phosphotransfer domain, HPT domain"/>
    <property type="match status" value="1"/>
</dbReference>
<dbReference type="GO" id="GO:0005886">
    <property type="term" value="C:plasma membrane"/>
    <property type="evidence" value="ECO:0007669"/>
    <property type="project" value="UniProtKB-SubCell"/>
</dbReference>
<feature type="domain" description="PAS" evidence="11">
    <location>
        <begin position="8"/>
        <end position="52"/>
    </location>
</feature>
<feature type="domain" description="Response regulatory" evidence="10">
    <location>
        <begin position="683"/>
        <end position="799"/>
    </location>
</feature>
<dbReference type="InterPro" id="IPR036890">
    <property type="entry name" value="HATPase_C_sf"/>
</dbReference>
<dbReference type="AlphaFoldDB" id="A0A2I7N9H3"/>
<dbReference type="Gene3D" id="1.20.120.160">
    <property type="entry name" value="HPT domain"/>
    <property type="match status" value="1"/>
</dbReference>
<feature type="domain" description="Response regulatory" evidence="10">
    <location>
        <begin position="537"/>
        <end position="660"/>
    </location>
</feature>
<dbReference type="PROSITE" id="PS50110">
    <property type="entry name" value="RESPONSE_REGULATORY"/>
    <property type="match status" value="2"/>
</dbReference>
<dbReference type="InterPro" id="IPR005467">
    <property type="entry name" value="His_kinase_dom"/>
</dbReference>
<dbReference type="Pfam" id="PF02518">
    <property type="entry name" value="HATPase_c"/>
    <property type="match status" value="1"/>
</dbReference>
<dbReference type="SUPFAM" id="SSF55785">
    <property type="entry name" value="PYP-like sensor domain (PAS domain)"/>
    <property type="match status" value="2"/>
</dbReference>
<feature type="domain" description="HPt" evidence="13">
    <location>
        <begin position="825"/>
        <end position="920"/>
    </location>
</feature>
<dbReference type="CDD" id="cd00130">
    <property type="entry name" value="PAS"/>
    <property type="match status" value="1"/>
</dbReference>
<dbReference type="FunFam" id="3.30.565.10:FF:000010">
    <property type="entry name" value="Sensor histidine kinase RcsC"/>
    <property type="match status" value="1"/>
</dbReference>
<dbReference type="PROSITE" id="PS50112">
    <property type="entry name" value="PAS"/>
    <property type="match status" value="1"/>
</dbReference>
<dbReference type="PROSITE" id="PS50894">
    <property type="entry name" value="HPT"/>
    <property type="match status" value="1"/>
</dbReference>
<proteinExistence type="predicted"/>
<name>A0A2I7N9H3_9NEIS</name>
<dbReference type="Proteomes" id="UP000236655">
    <property type="component" value="Chromosome"/>
</dbReference>
<dbReference type="Pfam" id="PF00989">
    <property type="entry name" value="PAS"/>
    <property type="match status" value="1"/>
</dbReference>
<dbReference type="SMART" id="SM00448">
    <property type="entry name" value="REC"/>
    <property type="match status" value="2"/>
</dbReference>